<dbReference type="AlphaFoldDB" id="A0A2A5C6B5"/>
<evidence type="ECO:0000313" key="7">
    <source>
        <dbReference type="Proteomes" id="UP000228987"/>
    </source>
</evidence>
<dbReference type="InterPro" id="IPR036318">
    <property type="entry name" value="FAD-bd_PCMH-like_sf"/>
</dbReference>
<comment type="caution">
    <text evidence="6">The sequence shown here is derived from an EMBL/GenBank/DDBJ whole genome shotgun (WGS) entry which is preliminary data.</text>
</comment>
<evidence type="ECO:0000259" key="5">
    <source>
        <dbReference type="PROSITE" id="PS51387"/>
    </source>
</evidence>
<dbReference type="GO" id="GO:0008720">
    <property type="term" value="F:D-lactate dehydrogenase (NAD+) activity"/>
    <property type="evidence" value="ECO:0007669"/>
    <property type="project" value="TreeGrafter"/>
</dbReference>
<dbReference type="SUPFAM" id="SSF56176">
    <property type="entry name" value="FAD-binding/transporter-associated domain-like"/>
    <property type="match status" value="1"/>
</dbReference>
<dbReference type="PANTHER" id="PTHR11748">
    <property type="entry name" value="D-LACTATE DEHYDROGENASE"/>
    <property type="match status" value="1"/>
</dbReference>
<proteinExistence type="predicted"/>
<dbReference type="InterPro" id="IPR016169">
    <property type="entry name" value="FAD-bd_PCMH_sub2"/>
</dbReference>
<keyword evidence="3" id="KW-0274">FAD</keyword>
<sequence>MTLPSGISERRFSSAIQDLQEVVGNEWVFSSEEDVELYRDAYSIRWGHEDEYFASAAVAPANVEEVQGIVRIANEYQIPIYSISTGKNLTYGGPAPTYSGSIVLDLKRMNRVLEVDADRNFAVVEPGCSYFDLYRHIQERGLKVWIDCPDPGWGSPIGNALDHGVGYTASPFRDHWGSHCGMEVVLANGEVMRTGLGALPNSEAWHEHKSGIGPSVDGLFAQSNFGIVTKMGFWLMPEPEAWLTGTVSISKYSDLEALVNQCNYLEDAQIAIGQAIYRSPVSRTAATEIQELVADGWPTIAELDVFTERRAEAAWTVKLQYYGPEEVIQANWEYSQERISAAIPDATYSDVEMLSMPLTPEQEKTQHQVNFGIPNMSIFSLMARNSSNAGDPPDGHTDMFVVINRTAESVYRALKVVYDTQVEMRVPISVTPFRTPVTWHHRSFFISAPALPSERDDPDFNMEQRRLGEAYITNLSAAGFSPYRTHASFQDLVSELYSFNDNALLRFQERLKDAIDPNGILSPGRYGIWPERLRRNRA</sequence>
<dbReference type="InterPro" id="IPR016171">
    <property type="entry name" value="Vanillyl_alc_oxidase_C-sub2"/>
</dbReference>
<dbReference type="PANTHER" id="PTHR11748:SF114">
    <property type="entry name" value="ARYL-ALCOHOL OXIDASE VANILLYL-ALCOHOL OXIDASE (AFU_ORTHOLOGUE AFUA_3G09500)-RELATED"/>
    <property type="match status" value="1"/>
</dbReference>
<dbReference type="InterPro" id="IPR004113">
    <property type="entry name" value="FAD-bd_oxidored_4_C"/>
</dbReference>
<dbReference type="GO" id="GO:1903457">
    <property type="term" value="P:lactate catabolic process"/>
    <property type="evidence" value="ECO:0007669"/>
    <property type="project" value="TreeGrafter"/>
</dbReference>
<feature type="domain" description="FAD-binding PCMH-type" evidence="5">
    <location>
        <begin position="45"/>
        <end position="238"/>
    </location>
</feature>
<evidence type="ECO:0000256" key="2">
    <source>
        <dbReference type="ARBA" id="ARBA00022630"/>
    </source>
</evidence>
<accession>A0A2A5C6B5</accession>
<dbReference type="InterPro" id="IPR016170">
    <property type="entry name" value="Cytok_DH_C_sf"/>
</dbReference>
<dbReference type="Gene3D" id="3.30.465.10">
    <property type="match status" value="1"/>
</dbReference>
<name>A0A2A5C6B5_9GAMM</name>
<dbReference type="Pfam" id="PF01565">
    <property type="entry name" value="FAD_binding_4"/>
    <property type="match status" value="1"/>
</dbReference>
<dbReference type="InterPro" id="IPR006094">
    <property type="entry name" value="Oxid_FAD_bind_N"/>
</dbReference>
<dbReference type="InterPro" id="IPR016167">
    <property type="entry name" value="FAD-bd_PCMH_sub1"/>
</dbReference>
<protein>
    <submittedName>
        <fullName evidence="6">p-cresol methylhydroxylase</fullName>
    </submittedName>
</protein>
<dbReference type="Gene3D" id="3.40.462.10">
    <property type="entry name" value="FAD-linked oxidases, C-terminal domain"/>
    <property type="match status" value="1"/>
</dbReference>
<dbReference type="InterPro" id="IPR016166">
    <property type="entry name" value="FAD-bd_PCMH"/>
</dbReference>
<dbReference type="InterPro" id="IPR016164">
    <property type="entry name" value="FAD-linked_Oxase-like_C"/>
</dbReference>
<dbReference type="EMBL" id="NVWI01000015">
    <property type="protein sequence ID" value="PCJ39414.1"/>
    <property type="molecule type" value="Genomic_DNA"/>
</dbReference>
<keyword evidence="2" id="KW-0285">Flavoprotein</keyword>
<dbReference type="GO" id="GO:0004458">
    <property type="term" value="F:D-lactate dehydrogenase (cytochrome) activity"/>
    <property type="evidence" value="ECO:0007669"/>
    <property type="project" value="TreeGrafter"/>
</dbReference>
<dbReference type="SUPFAM" id="SSF55103">
    <property type="entry name" value="FAD-linked oxidases, C-terminal domain"/>
    <property type="match status" value="1"/>
</dbReference>
<dbReference type="Gene3D" id="1.10.45.10">
    <property type="entry name" value="Vanillyl-alcohol Oxidase, Chain A, domain 4"/>
    <property type="match status" value="1"/>
</dbReference>
<dbReference type="Gene3D" id="3.30.43.10">
    <property type="entry name" value="Uridine Diphospho-n-acetylenolpyruvylglucosamine Reductase, domain 2"/>
    <property type="match status" value="1"/>
</dbReference>
<evidence type="ECO:0000313" key="6">
    <source>
        <dbReference type="EMBL" id="PCJ39414.1"/>
    </source>
</evidence>
<organism evidence="6 7">
    <name type="scientific">SAR86 cluster bacterium</name>
    <dbReference type="NCBI Taxonomy" id="2030880"/>
    <lineage>
        <taxon>Bacteria</taxon>
        <taxon>Pseudomonadati</taxon>
        <taxon>Pseudomonadota</taxon>
        <taxon>Gammaproteobacteria</taxon>
        <taxon>SAR86 cluster</taxon>
    </lineage>
</organism>
<dbReference type="GO" id="GO:0071949">
    <property type="term" value="F:FAD binding"/>
    <property type="evidence" value="ECO:0007669"/>
    <property type="project" value="InterPro"/>
</dbReference>
<dbReference type="Pfam" id="PF02913">
    <property type="entry name" value="FAD-oxidase_C"/>
    <property type="match status" value="1"/>
</dbReference>
<reference evidence="7" key="1">
    <citation type="submission" date="2017-08" db="EMBL/GenBank/DDBJ databases">
        <title>A dynamic microbial community with high functional redundancy inhabits the cold, oxic subseafloor aquifer.</title>
        <authorList>
            <person name="Tully B.J."/>
            <person name="Wheat C.G."/>
            <person name="Glazer B.T."/>
            <person name="Huber J.A."/>
        </authorList>
    </citation>
    <scope>NUCLEOTIDE SEQUENCE [LARGE SCALE GENOMIC DNA]</scope>
</reference>
<comment type="cofactor">
    <cofactor evidence="1">
        <name>FAD</name>
        <dbReference type="ChEBI" id="CHEBI:57692"/>
    </cofactor>
</comment>
<keyword evidence="4" id="KW-0560">Oxidoreductase</keyword>
<dbReference type="Proteomes" id="UP000228987">
    <property type="component" value="Unassembled WGS sequence"/>
</dbReference>
<evidence type="ECO:0000256" key="4">
    <source>
        <dbReference type="ARBA" id="ARBA00023002"/>
    </source>
</evidence>
<gene>
    <name evidence="6" type="ORF">COA71_13930</name>
</gene>
<dbReference type="PROSITE" id="PS51387">
    <property type="entry name" value="FAD_PCMH"/>
    <property type="match status" value="1"/>
</dbReference>
<evidence type="ECO:0000256" key="1">
    <source>
        <dbReference type="ARBA" id="ARBA00001974"/>
    </source>
</evidence>
<evidence type="ECO:0000256" key="3">
    <source>
        <dbReference type="ARBA" id="ARBA00022827"/>
    </source>
</evidence>